<organism evidence="2 3">
    <name type="scientific">Lentinula boryana</name>
    <dbReference type="NCBI Taxonomy" id="40481"/>
    <lineage>
        <taxon>Eukaryota</taxon>
        <taxon>Fungi</taxon>
        <taxon>Dikarya</taxon>
        <taxon>Basidiomycota</taxon>
        <taxon>Agaricomycotina</taxon>
        <taxon>Agaricomycetes</taxon>
        <taxon>Agaricomycetidae</taxon>
        <taxon>Agaricales</taxon>
        <taxon>Marasmiineae</taxon>
        <taxon>Omphalotaceae</taxon>
        <taxon>Lentinula</taxon>
    </lineage>
</organism>
<dbReference type="PANTHER" id="PTHR40124:SF1">
    <property type="entry name" value="DISAGGREGATASE RELATED REPEAT PROTEIN"/>
    <property type="match status" value="1"/>
</dbReference>
<evidence type="ECO:0000313" key="2">
    <source>
        <dbReference type="EMBL" id="KAJ4002050.1"/>
    </source>
</evidence>
<dbReference type="EMBL" id="MU790504">
    <property type="protein sequence ID" value="KAJ4002050.1"/>
    <property type="molecule type" value="Genomic_DNA"/>
</dbReference>
<evidence type="ECO:0000259" key="1">
    <source>
        <dbReference type="Pfam" id="PF21294"/>
    </source>
</evidence>
<name>A0ABQ8QU58_9AGAR</name>
<dbReference type="InterPro" id="IPR048958">
    <property type="entry name" value="Polysacc_lyase_14"/>
</dbReference>
<gene>
    <name evidence="2" type="ORF">F5050DRAFT_1719388</name>
</gene>
<accession>A0ABQ8QU58</accession>
<dbReference type="PANTHER" id="PTHR40124">
    <property type="match status" value="1"/>
</dbReference>
<dbReference type="Gene3D" id="2.60.120.200">
    <property type="match status" value="1"/>
</dbReference>
<proteinExistence type="predicted"/>
<feature type="domain" description="Polysaccharide lyase 14" evidence="1">
    <location>
        <begin position="97"/>
        <end position="307"/>
    </location>
</feature>
<dbReference type="GO" id="GO:0016829">
    <property type="term" value="F:lyase activity"/>
    <property type="evidence" value="ECO:0007669"/>
    <property type="project" value="UniProtKB-KW"/>
</dbReference>
<keyword evidence="3" id="KW-1185">Reference proteome</keyword>
<evidence type="ECO:0000313" key="3">
    <source>
        <dbReference type="Proteomes" id="UP001163828"/>
    </source>
</evidence>
<protein>
    <submittedName>
        <fullName evidence="2">Polysaccharide lyase family 14 protein</fullName>
    </submittedName>
</protein>
<dbReference type="Pfam" id="PF21294">
    <property type="entry name" value="Polysacc_lyase_14"/>
    <property type="match status" value="1"/>
</dbReference>
<keyword evidence="2" id="KW-0456">Lyase</keyword>
<sequence>MTISFLRYSLMNFCIYSGFVAILLLSSSVRAIQASPAALASQYSLSTSTSLPYPTATLSSSNSQSLIISQWSLSKGRIQDQASDLAFVANPFSEDSSNSSSPVLQVTYPAGSYSHNTGGSQFENLWNTTDGSSFQSMLLSYEVAFDKNFDWVLGGKLPGLRGGTNATGCSGGDEPTGLDCFSTRLMWRPDGAGEVYAYIPTTSTFCQETDIICNSDFGVSISRGSFTFVSGEWNRVTLFVQMNDPTTTANGNLQLYFNDQQVISRQDLQFRRGSSVDINGFYFSTFFGGSDDTWATPTTTHTYYRNIQLWGGANPANGTTVNSAVNPALRTIQPINSLLILVSILATACGILI</sequence>
<comment type="caution">
    <text evidence="2">The sequence shown here is derived from an EMBL/GenBank/DDBJ whole genome shotgun (WGS) entry which is preliminary data.</text>
</comment>
<reference evidence="2" key="1">
    <citation type="submission" date="2022-08" db="EMBL/GenBank/DDBJ databases">
        <authorList>
            <consortium name="DOE Joint Genome Institute"/>
            <person name="Min B."/>
            <person name="Riley R."/>
            <person name="Sierra-Patev S."/>
            <person name="Naranjo-Ortiz M."/>
            <person name="Looney B."/>
            <person name="Konkel Z."/>
            <person name="Slot J.C."/>
            <person name="Sakamoto Y."/>
            <person name="Steenwyk J.L."/>
            <person name="Rokas A."/>
            <person name="Carro J."/>
            <person name="Camarero S."/>
            <person name="Ferreira P."/>
            <person name="Molpeceres G."/>
            <person name="Ruiz-Duenas F.J."/>
            <person name="Serrano A."/>
            <person name="Henrissat B."/>
            <person name="Drula E."/>
            <person name="Hughes K.W."/>
            <person name="Mata J.L."/>
            <person name="Ishikawa N.K."/>
            <person name="Vargas-Isla R."/>
            <person name="Ushijima S."/>
            <person name="Smith C.A."/>
            <person name="Ahrendt S."/>
            <person name="Andreopoulos W."/>
            <person name="He G."/>
            <person name="Labutti K."/>
            <person name="Lipzen A."/>
            <person name="Ng V."/>
            <person name="Sandor L."/>
            <person name="Barry K."/>
            <person name="Martinez A.T."/>
            <person name="Xiao Y."/>
            <person name="Gibbons J.G."/>
            <person name="Terashima K."/>
            <person name="Hibbett D.S."/>
            <person name="Grigoriev I.V."/>
        </authorList>
    </citation>
    <scope>NUCLEOTIDE SEQUENCE</scope>
    <source>
        <strain evidence="2">TFB10827</strain>
    </source>
</reference>
<dbReference type="Proteomes" id="UP001163828">
    <property type="component" value="Unassembled WGS sequence"/>
</dbReference>